<reference evidence="1 2" key="1">
    <citation type="submission" date="2020-09" db="EMBL/GenBank/DDBJ databases">
        <title>De no assembly of potato wild relative species, Solanum commersonii.</title>
        <authorList>
            <person name="Cho K."/>
        </authorList>
    </citation>
    <scope>NUCLEOTIDE SEQUENCE [LARGE SCALE GENOMIC DNA]</scope>
    <source>
        <strain evidence="1">LZ3.2</strain>
        <tissue evidence="1">Leaf</tissue>
    </source>
</reference>
<keyword evidence="2" id="KW-1185">Reference proteome</keyword>
<dbReference type="Proteomes" id="UP000824120">
    <property type="component" value="Chromosome 7"/>
</dbReference>
<gene>
    <name evidence="1" type="ORF">H5410_036020</name>
</gene>
<accession>A0A9J5Y6C7</accession>
<proteinExistence type="predicted"/>
<dbReference type="AlphaFoldDB" id="A0A9J5Y6C7"/>
<evidence type="ECO:0000313" key="2">
    <source>
        <dbReference type="Proteomes" id="UP000824120"/>
    </source>
</evidence>
<comment type="caution">
    <text evidence="1">The sequence shown here is derived from an EMBL/GenBank/DDBJ whole genome shotgun (WGS) entry which is preliminary data.</text>
</comment>
<organism evidence="1 2">
    <name type="scientific">Solanum commersonii</name>
    <name type="common">Commerson's wild potato</name>
    <name type="synonym">Commerson's nightshade</name>
    <dbReference type="NCBI Taxonomy" id="4109"/>
    <lineage>
        <taxon>Eukaryota</taxon>
        <taxon>Viridiplantae</taxon>
        <taxon>Streptophyta</taxon>
        <taxon>Embryophyta</taxon>
        <taxon>Tracheophyta</taxon>
        <taxon>Spermatophyta</taxon>
        <taxon>Magnoliopsida</taxon>
        <taxon>eudicotyledons</taxon>
        <taxon>Gunneridae</taxon>
        <taxon>Pentapetalae</taxon>
        <taxon>asterids</taxon>
        <taxon>lamiids</taxon>
        <taxon>Solanales</taxon>
        <taxon>Solanaceae</taxon>
        <taxon>Solanoideae</taxon>
        <taxon>Solaneae</taxon>
        <taxon>Solanum</taxon>
    </lineage>
</organism>
<evidence type="ECO:0000313" key="1">
    <source>
        <dbReference type="EMBL" id="KAG5594788.1"/>
    </source>
</evidence>
<dbReference type="EMBL" id="JACXVP010000007">
    <property type="protein sequence ID" value="KAG5594788.1"/>
    <property type="molecule type" value="Genomic_DNA"/>
</dbReference>
<protein>
    <submittedName>
        <fullName evidence="1">Uncharacterized protein</fullName>
    </submittedName>
</protein>
<name>A0A9J5Y6C7_SOLCO</name>
<sequence length="102" mass="11045">MAIMRNPTDTYMSTTGYKARAFLLGLTAVLMKGYAAQELQASATHTTTTFNITLSFSMQIKAPTSSGNRQVITSNKTFSVRMTAPAASRANATAKTSDWKKI</sequence>